<reference evidence="3 4" key="1">
    <citation type="submission" date="2021-01" db="EMBL/GenBank/DDBJ databases">
        <title>Genomic Encyclopedia of Type Strains, Phase IV (KMG-IV): sequencing the most valuable type-strain genomes for metagenomic binning, comparative biology and taxonomic classification.</title>
        <authorList>
            <person name="Goeker M."/>
        </authorList>
    </citation>
    <scope>NUCLEOTIDE SEQUENCE [LARGE SCALE GENOMIC DNA]</scope>
    <source>
        <strain evidence="3 4">DSM 100968</strain>
    </source>
</reference>
<evidence type="ECO:0000256" key="1">
    <source>
        <dbReference type="SAM" id="MobiDB-lite"/>
    </source>
</evidence>
<feature type="domain" description="Transcriptional coactivator p15 (PC4) C-terminal" evidence="2">
    <location>
        <begin position="26"/>
        <end position="71"/>
    </location>
</feature>
<feature type="compositionally biased region" description="Low complexity" evidence="1">
    <location>
        <begin position="84"/>
        <end position="98"/>
    </location>
</feature>
<evidence type="ECO:0000313" key="3">
    <source>
        <dbReference type="EMBL" id="MBM7656646.1"/>
    </source>
</evidence>
<comment type="caution">
    <text evidence="3">The sequence shown here is derived from an EMBL/GenBank/DDBJ whole genome shotgun (WGS) entry which is preliminary data.</text>
</comment>
<gene>
    <name evidence="3" type="ORF">JOC27_000082</name>
</gene>
<evidence type="ECO:0000313" key="4">
    <source>
        <dbReference type="Proteomes" id="UP000823201"/>
    </source>
</evidence>
<name>A0ABS2Q4E4_9BACL</name>
<proteinExistence type="predicted"/>
<evidence type="ECO:0000259" key="2">
    <source>
        <dbReference type="Pfam" id="PF02229"/>
    </source>
</evidence>
<feature type="region of interest" description="Disordered" evidence="1">
    <location>
        <begin position="76"/>
        <end position="98"/>
    </location>
</feature>
<dbReference type="Proteomes" id="UP000823201">
    <property type="component" value="Unassembled WGS sequence"/>
</dbReference>
<accession>A0ABS2Q4E4</accession>
<keyword evidence="4" id="KW-1185">Reference proteome</keyword>
<dbReference type="RefSeq" id="WP_205005010.1">
    <property type="nucleotide sequence ID" value="NZ_CBCRXA010000001.1"/>
</dbReference>
<sequence>MASNPDSSVHFSILKHYGILSTESSNWTKELNLVSWNNREAKYDLRSWAPDKKKMGRGITLNDDECATLRSLLNSKFPNELPHPETSTSPTAAAAPSI</sequence>
<dbReference type="EMBL" id="JAFBEV010000001">
    <property type="protein sequence ID" value="MBM7656646.1"/>
    <property type="molecule type" value="Genomic_DNA"/>
</dbReference>
<dbReference type="InterPro" id="IPR003173">
    <property type="entry name" value="PC4_C"/>
</dbReference>
<organism evidence="3 4">
    <name type="scientific">Sporolactobacillus spathodeae</name>
    <dbReference type="NCBI Taxonomy" id="1465502"/>
    <lineage>
        <taxon>Bacteria</taxon>
        <taxon>Bacillati</taxon>
        <taxon>Bacillota</taxon>
        <taxon>Bacilli</taxon>
        <taxon>Bacillales</taxon>
        <taxon>Sporolactobacillaceae</taxon>
        <taxon>Sporolactobacillus</taxon>
    </lineage>
</organism>
<protein>
    <recommendedName>
        <fullName evidence="2">Transcriptional coactivator p15 (PC4) C-terminal domain-containing protein</fullName>
    </recommendedName>
</protein>
<dbReference type="Gene3D" id="2.30.31.70">
    <property type="match status" value="1"/>
</dbReference>
<dbReference type="Pfam" id="PF02229">
    <property type="entry name" value="PC4"/>
    <property type="match status" value="1"/>
</dbReference>